<dbReference type="Proteomes" id="UP000240530">
    <property type="component" value="Unassembled WGS sequence"/>
</dbReference>
<protein>
    <submittedName>
        <fullName evidence="1">Uncharacterized protein</fullName>
    </submittedName>
</protein>
<name>A0A2T3KUL1_PHOLD</name>
<sequence length="129" mass="15003">METTYITVDLELYADQPFYTLLSFLNQKYQGTEIYPPDQYHSQWMANISFTDHSSANRCLESHCKWLESMPEDVRKEWNNISHKVMNVGYNTSSTHQAFIEQIKPSVIKQLANLALGFAFTLYPIELEG</sequence>
<evidence type="ECO:0000313" key="1">
    <source>
        <dbReference type="EMBL" id="PSV10456.1"/>
    </source>
</evidence>
<accession>A0A2T3KUL1</accession>
<proteinExistence type="predicted"/>
<dbReference type="AlphaFoldDB" id="A0A2T3KUL1"/>
<dbReference type="EMBL" id="PYNS01000012">
    <property type="protein sequence ID" value="PSV10456.1"/>
    <property type="molecule type" value="Genomic_DNA"/>
</dbReference>
<comment type="caution">
    <text evidence="1">The sequence shown here is derived from an EMBL/GenBank/DDBJ whole genome shotgun (WGS) entry which is preliminary data.</text>
</comment>
<reference evidence="1 2" key="1">
    <citation type="submission" date="2018-03" db="EMBL/GenBank/DDBJ databases">
        <title>Whole genome sequencing of Histamine producing bacteria.</title>
        <authorList>
            <person name="Butler K."/>
        </authorList>
    </citation>
    <scope>NUCLEOTIDE SEQUENCE [LARGE SCALE GENOMIC DNA]</scope>
    <source>
        <strain evidence="1 2">Res.4.1</strain>
    </source>
</reference>
<organism evidence="1 2">
    <name type="scientific">Photobacterium leiognathi subsp. mandapamensis</name>
    <name type="common">Photobacterium mandapamensis</name>
    <dbReference type="NCBI Taxonomy" id="48408"/>
    <lineage>
        <taxon>Bacteria</taxon>
        <taxon>Pseudomonadati</taxon>
        <taxon>Pseudomonadota</taxon>
        <taxon>Gammaproteobacteria</taxon>
        <taxon>Vibrionales</taxon>
        <taxon>Vibrionaceae</taxon>
        <taxon>Photobacterium</taxon>
    </lineage>
</organism>
<evidence type="ECO:0000313" key="2">
    <source>
        <dbReference type="Proteomes" id="UP000240530"/>
    </source>
</evidence>
<dbReference type="RefSeq" id="WP_107185218.1">
    <property type="nucleotide sequence ID" value="NZ_CP131574.1"/>
</dbReference>
<gene>
    <name evidence="1" type="ORF">C0W93_12085</name>
</gene>